<organism evidence="1 2">
    <name type="scientific">Pontixanthobacter luteolus</name>
    <dbReference type="NCBI Taxonomy" id="295089"/>
    <lineage>
        <taxon>Bacteria</taxon>
        <taxon>Pseudomonadati</taxon>
        <taxon>Pseudomonadota</taxon>
        <taxon>Alphaproteobacteria</taxon>
        <taxon>Sphingomonadales</taxon>
        <taxon>Erythrobacteraceae</taxon>
        <taxon>Pontixanthobacter</taxon>
    </lineage>
</organism>
<name>A0A6I4V443_9SPHN</name>
<comment type="caution">
    <text evidence="1">The sequence shown here is derived from an EMBL/GenBank/DDBJ whole genome shotgun (WGS) entry which is preliminary data.</text>
</comment>
<keyword evidence="2" id="KW-1185">Reference proteome</keyword>
<evidence type="ECO:0000313" key="2">
    <source>
        <dbReference type="Proteomes" id="UP000471435"/>
    </source>
</evidence>
<proteinExistence type="predicted"/>
<protein>
    <submittedName>
        <fullName evidence="1">Uncharacterized protein</fullName>
    </submittedName>
</protein>
<evidence type="ECO:0000313" key="1">
    <source>
        <dbReference type="EMBL" id="MXP48141.1"/>
    </source>
</evidence>
<accession>A0A6I4V443</accession>
<gene>
    <name evidence="1" type="ORF">GRI43_12160</name>
</gene>
<sequence length="144" mass="16222">MFELPKVCDLSAVHEGLRNQSIDRERPPACALPTAETIAQACAIHDQVRDPSYNPTYDELGYIRSAPPPPEYLVSDLQCRFTSAEENEANCSFGLALPGEERGARQVEARFDNRYWQLDTIISHSRGVHWFLRDDCTPDPDGDV</sequence>
<reference evidence="1 2" key="1">
    <citation type="submission" date="2019-12" db="EMBL/GenBank/DDBJ databases">
        <title>Genomic-based taxomic classification of the family Erythrobacteraceae.</title>
        <authorList>
            <person name="Xu L."/>
        </authorList>
    </citation>
    <scope>NUCLEOTIDE SEQUENCE [LARGE SCALE GENOMIC DNA]</scope>
    <source>
        <strain evidence="1 2">SW-109</strain>
    </source>
</reference>
<dbReference type="AlphaFoldDB" id="A0A6I4V443"/>
<dbReference type="OrthoDB" id="7596374at2"/>
<dbReference type="Proteomes" id="UP000471435">
    <property type="component" value="Unassembled WGS sequence"/>
</dbReference>
<dbReference type="RefSeq" id="WP_160731352.1">
    <property type="nucleotide sequence ID" value="NZ_WTYP01000002.1"/>
</dbReference>
<dbReference type="EMBL" id="WTYP01000002">
    <property type="protein sequence ID" value="MXP48141.1"/>
    <property type="molecule type" value="Genomic_DNA"/>
</dbReference>